<dbReference type="InterPro" id="IPR002885">
    <property type="entry name" value="PPR_rpt"/>
</dbReference>
<comment type="caution">
    <text evidence="3">The sequence shown here is derived from an EMBL/GenBank/DDBJ whole genome shotgun (WGS) entry which is preliminary data.</text>
</comment>
<feature type="non-terminal residue" evidence="3">
    <location>
        <position position="257"/>
    </location>
</feature>
<dbReference type="PANTHER" id="PTHR47926:SF452">
    <property type="entry name" value="PENTATRICOPEPTIDE REPEAT-CONTAINING PROTEIN"/>
    <property type="match status" value="1"/>
</dbReference>
<evidence type="ECO:0000256" key="1">
    <source>
        <dbReference type="ARBA" id="ARBA00022737"/>
    </source>
</evidence>
<evidence type="ECO:0000313" key="3">
    <source>
        <dbReference type="EMBL" id="KAL0295815.1"/>
    </source>
</evidence>
<reference evidence="3" key="1">
    <citation type="submission" date="2020-06" db="EMBL/GenBank/DDBJ databases">
        <authorList>
            <person name="Li T."/>
            <person name="Hu X."/>
            <person name="Zhang T."/>
            <person name="Song X."/>
            <person name="Zhang H."/>
            <person name="Dai N."/>
            <person name="Sheng W."/>
            <person name="Hou X."/>
            <person name="Wei L."/>
        </authorList>
    </citation>
    <scope>NUCLEOTIDE SEQUENCE</scope>
    <source>
        <strain evidence="3">KEN8</strain>
        <tissue evidence="3">Leaf</tissue>
    </source>
</reference>
<dbReference type="PROSITE" id="PS51375">
    <property type="entry name" value="PPR"/>
    <property type="match status" value="1"/>
</dbReference>
<gene>
    <name evidence="3" type="ORF">Scaly_3086500</name>
</gene>
<dbReference type="GO" id="GO:0009451">
    <property type="term" value="P:RNA modification"/>
    <property type="evidence" value="ECO:0007669"/>
    <property type="project" value="InterPro"/>
</dbReference>
<dbReference type="NCBIfam" id="TIGR00756">
    <property type="entry name" value="PPR"/>
    <property type="match status" value="2"/>
</dbReference>
<organism evidence="3">
    <name type="scientific">Sesamum calycinum</name>
    <dbReference type="NCBI Taxonomy" id="2727403"/>
    <lineage>
        <taxon>Eukaryota</taxon>
        <taxon>Viridiplantae</taxon>
        <taxon>Streptophyta</taxon>
        <taxon>Embryophyta</taxon>
        <taxon>Tracheophyta</taxon>
        <taxon>Spermatophyta</taxon>
        <taxon>Magnoliopsida</taxon>
        <taxon>eudicotyledons</taxon>
        <taxon>Gunneridae</taxon>
        <taxon>Pentapetalae</taxon>
        <taxon>asterids</taxon>
        <taxon>lamiids</taxon>
        <taxon>Lamiales</taxon>
        <taxon>Pedaliaceae</taxon>
        <taxon>Sesamum</taxon>
    </lineage>
</organism>
<dbReference type="InterPro" id="IPR046960">
    <property type="entry name" value="PPR_At4g14850-like_plant"/>
</dbReference>
<dbReference type="Gene3D" id="1.25.40.10">
    <property type="entry name" value="Tetratricopeptide repeat domain"/>
    <property type="match status" value="1"/>
</dbReference>
<dbReference type="Pfam" id="PF13041">
    <property type="entry name" value="PPR_2"/>
    <property type="match status" value="1"/>
</dbReference>
<proteinExistence type="predicted"/>
<feature type="repeat" description="PPR" evidence="2">
    <location>
        <begin position="89"/>
        <end position="123"/>
    </location>
</feature>
<dbReference type="AlphaFoldDB" id="A0AAW2JMZ4"/>
<evidence type="ECO:0000256" key="2">
    <source>
        <dbReference type="PROSITE-ProRule" id="PRU00708"/>
    </source>
</evidence>
<accession>A0AAW2JMZ4</accession>
<reference evidence="3" key="2">
    <citation type="journal article" date="2024" name="Plant">
        <title>Genomic evolution and insights into agronomic trait innovations of Sesamum species.</title>
        <authorList>
            <person name="Miao H."/>
            <person name="Wang L."/>
            <person name="Qu L."/>
            <person name="Liu H."/>
            <person name="Sun Y."/>
            <person name="Le M."/>
            <person name="Wang Q."/>
            <person name="Wei S."/>
            <person name="Zheng Y."/>
            <person name="Lin W."/>
            <person name="Duan Y."/>
            <person name="Cao H."/>
            <person name="Xiong S."/>
            <person name="Wang X."/>
            <person name="Wei L."/>
            <person name="Li C."/>
            <person name="Ma Q."/>
            <person name="Ju M."/>
            <person name="Zhao R."/>
            <person name="Li G."/>
            <person name="Mu C."/>
            <person name="Tian Q."/>
            <person name="Mei H."/>
            <person name="Zhang T."/>
            <person name="Gao T."/>
            <person name="Zhang H."/>
        </authorList>
    </citation>
    <scope>NUCLEOTIDE SEQUENCE</scope>
    <source>
        <strain evidence="3">KEN8</strain>
    </source>
</reference>
<dbReference type="GO" id="GO:0003723">
    <property type="term" value="F:RNA binding"/>
    <property type="evidence" value="ECO:0007669"/>
    <property type="project" value="InterPro"/>
</dbReference>
<dbReference type="Pfam" id="PF01535">
    <property type="entry name" value="PPR"/>
    <property type="match status" value="1"/>
</dbReference>
<protein>
    <submittedName>
        <fullName evidence="3">Pentatricopeptide repeat-containing protein</fullName>
    </submittedName>
</protein>
<sequence length="257" mass="29612">MLFMDPFSRIPHTCRSTSRNICFKNWIRGFPSRWSVFFCVPLLDEMSERKQQKSECLLWDVFKIVQSVVSEPNVGNAALVHAFGCETRDVVFWNAMMSACVENRSFQAAVGFFKKMVGEGMYEFARVWCWLGNPWTGNQIGLWENNHISVANSLISFYSQFRDIHATETVFKGMVVKNVVSWNAMIKGFFLNEQAEEAFYLLRAMQFVASIQPDIATVVTIIPFCAELLLREGKAAHGFTIRRRWHQNYQSSTVSLI</sequence>
<keyword evidence="1" id="KW-0677">Repeat</keyword>
<name>A0AAW2JMZ4_9LAMI</name>
<dbReference type="PANTHER" id="PTHR47926">
    <property type="entry name" value="PENTATRICOPEPTIDE REPEAT-CONTAINING PROTEIN"/>
    <property type="match status" value="1"/>
</dbReference>
<dbReference type="InterPro" id="IPR011990">
    <property type="entry name" value="TPR-like_helical_dom_sf"/>
</dbReference>
<dbReference type="EMBL" id="JACGWM010000937">
    <property type="protein sequence ID" value="KAL0295815.1"/>
    <property type="molecule type" value="Genomic_DNA"/>
</dbReference>